<feature type="signal peptide" evidence="1">
    <location>
        <begin position="1"/>
        <end position="25"/>
    </location>
</feature>
<accession>A0ABS0Y3X4</accession>
<dbReference type="Proteomes" id="UP000620670">
    <property type="component" value="Unassembled WGS sequence"/>
</dbReference>
<feature type="domain" description="PRC-barrel" evidence="2">
    <location>
        <begin position="91"/>
        <end position="151"/>
    </location>
</feature>
<keyword evidence="1" id="KW-0732">Signal</keyword>
<dbReference type="RefSeq" id="WP_199050222.1">
    <property type="nucleotide sequence ID" value="NZ_JAELXT010000019.1"/>
</dbReference>
<dbReference type="Gene3D" id="2.30.30.240">
    <property type="entry name" value="PRC-barrel domain"/>
    <property type="match status" value="1"/>
</dbReference>
<sequence>MPTRVSLGLLLVAGCTALSSSWVHAQLNQEKTECDRLISVLQGKTPAEAHDALQKMQIHRQEGQYQACIAAAQAQGSQSSPGALKVEQAAGMDVFNEKGEQVGNVDRLARGSDQRVFVLMTYRGPRWPGNKQVAIPLDNMAMHAGRLLLPGIGEKDILAMPAVPEDGGTYRPLDQSATVTLRQLDASPSQTGTVR</sequence>
<comment type="caution">
    <text evidence="3">The sequence shown here is derived from an EMBL/GenBank/DDBJ whole genome shotgun (WGS) entry which is preliminary data.</text>
</comment>
<organism evidence="3 4">
    <name type="scientific">Microvirga splendida</name>
    <dbReference type="NCBI Taxonomy" id="2795727"/>
    <lineage>
        <taxon>Bacteria</taxon>
        <taxon>Pseudomonadati</taxon>
        <taxon>Pseudomonadota</taxon>
        <taxon>Alphaproteobacteria</taxon>
        <taxon>Hyphomicrobiales</taxon>
        <taxon>Methylobacteriaceae</taxon>
        <taxon>Microvirga</taxon>
    </lineage>
</organism>
<dbReference type="PROSITE" id="PS51257">
    <property type="entry name" value="PROKAR_LIPOPROTEIN"/>
    <property type="match status" value="1"/>
</dbReference>
<dbReference type="InterPro" id="IPR027275">
    <property type="entry name" value="PRC-brl_dom"/>
</dbReference>
<dbReference type="EMBL" id="JAELXT010000019">
    <property type="protein sequence ID" value="MBJ6126991.1"/>
    <property type="molecule type" value="Genomic_DNA"/>
</dbReference>
<evidence type="ECO:0000256" key="1">
    <source>
        <dbReference type="SAM" id="SignalP"/>
    </source>
</evidence>
<evidence type="ECO:0000259" key="2">
    <source>
        <dbReference type="Pfam" id="PF05239"/>
    </source>
</evidence>
<dbReference type="Pfam" id="PF05239">
    <property type="entry name" value="PRC"/>
    <property type="match status" value="1"/>
</dbReference>
<dbReference type="SUPFAM" id="SSF50346">
    <property type="entry name" value="PRC-barrel domain"/>
    <property type="match status" value="1"/>
</dbReference>
<gene>
    <name evidence="3" type="ORF">JAO75_16435</name>
</gene>
<dbReference type="InterPro" id="IPR011033">
    <property type="entry name" value="PRC_barrel-like_sf"/>
</dbReference>
<proteinExistence type="predicted"/>
<reference evidence="4" key="1">
    <citation type="submission" date="2020-12" db="EMBL/GenBank/DDBJ databases">
        <title>Hymenobacter sp.</title>
        <authorList>
            <person name="Kim M.K."/>
        </authorList>
    </citation>
    <scope>NUCLEOTIDE SEQUENCE [LARGE SCALE GENOMIC DNA]</scope>
    <source>
        <strain evidence="4">BT325</strain>
    </source>
</reference>
<protein>
    <recommendedName>
        <fullName evidence="2">PRC-barrel domain-containing protein</fullName>
    </recommendedName>
</protein>
<evidence type="ECO:0000313" key="3">
    <source>
        <dbReference type="EMBL" id="MBJ6126991.1"/>
    </source>
</evidence>
<evidence type="ECO:0000313" key="4">
    <source>
        <dbReference type="Proteomes" id="UP000620670"/>
    </source>
</evidence>
<name>A0ABS0Y3X4_9HYPH</name>
<feature type="chain" id="PRO_5047485979" description="PRC-barrel domain-containing protein" evidence="1">
    <location>
        <begin position="26"/>
        <end position="195"/>
    </location>
</feature>
<keyword evidence="4" id="KW-1185">Reference proteome</keyword>